<dbReference type="InterPro" id="IPR016181">
    <property type="entry name" value="Acyl_CoA_acyltransferase"/>
</dbReference>
<reference evidence="1 2" key="1">
    <citation type="submission" date="2018-07" db="EMBL/GenBank/DDBJ databases">
        <title>Oceanihabitans testaceum sp. nov., isolated from marine sediment.</title>
        <authorList>
            <person name="Li C.-M."/>
        </authorList>
    </citation>
    <scope>NUCLEOTIDE SEQUENCE [LARGE SCALE GENOMIC DNA]</scope>
    <source>
        <strain evidence="1 2">S9-10</strain>
    </source>
</reference>
<dbReference type="GO" id="GO:0016740">
    <property type="term" value="F:transferase activity"/>
    <property type="evidence" value="ECO:0007669"/>
    <property type="project" value="UniProtKB-KW"/>
</dbReference>
<evidence type="ECO:0000313" key="1">
    <source>
        <dbReference type="EMBL" id="RCU58355.1"/>
    </source>
</evidence>
<dbReference type="Gene3D" id="3.40.630.30">
    <property type="match status" value="1"/>
</dbReference>
<dbReference type="AlphaFoldDB" id="A0A368P8W5"/>
<keyword evidence="1" id="KW-0808">Transferase</keyword>
<accession>A0A368P8W5</accession>
<name>A0A368P8W5_9FLAO</name>
<comment type="caution">
    <text evidence="1">The sequence shown here is derived from an EMBL/GenBank/DDBJ whole genome shotgun (WGS) entry which is preliminary data.</text>
</comment>
<protein>
    <submittedName>
        <fullName evidence="1">GNAT family N-acetyltransferase</fullName>
    </submittedName>
</protein>
<organism evidence="1 2">
    <name type="scientific">Oceanihabitans sediminis</name>
    <dbReference type="NCBI Taxonomy" id="1812012"/>
    <lineage>
        <taxon>Bacteria</taxon>
        <taxon>Pseudomonadati</taxon>
        <taxon>Bacteroidota</taxon>
        <taxon>Flavobacteriia</taxon>
        <taxon>Flavobacteriales</taxon>
        <taxon>Flavobacteriaceae</taxon>
        <taxon>Oceanihabitans</taxon>
    </lineage>
</organism>
<proteinExistence type="predicted"/>
<evidence type="ECO:0000313" key="2">
    <source>
        <dbReference type="Proteomes" id="UP000252249"/>
    </source>
</evidence>
<dbReference type="SUPFAM" id="SSF55729">
    <property type="entry name" value="Acyl-CoA N-acyltransferases (Nat)"/>
    <property type="match status" value="1"/>
</dbReference>
<gene>
    <name evidence="1" type="ORF">DU428_02980</name>
</gene>
<dbReference type="OrthoDB" id="240921at2"/>
<sequence length="394" mass="46709">MFSVFYFFYLVHFKLFKNTNELPNTWDALPTCDIFLKKAFLSALEQSSPANIYSNYLCVYKAEKLVGIAVIQRVQMYTDDIFRNTSSNNLKFLGKKLFAKIVKGNALIIGNLMHTGQHGIFFLSEEISMEAYFKQLSQAIHQLKKDIKKQYQKKIRIIAFKDFFEEDPIHTNTAFFKKENLYKVQVQPNMLFSIPKQWTSTEDYIAAFNKKYRDRYKRARKKAYLIQTRELDLESIKKQSKILYTLYENVSDNAGVNSFKLAPNHFYKLKEYLNEDFKVFGCFLKEELIGFYTLILNDNTIETYFLGYKQDLQQEHQLYLNMLYQMTIYGIENNFESIVFARTAMEIKSSIGAKPHVMHVYLKHTNNFIGNTFLKLLVKYLNPIRDWQERHPFK</sequence>
<dbReference type="Proteomes" id="UP000252249">
    <property type="component" value="Unassembled WGS sequence"/>
</dbReference>
<keyword evidence="2" id="KW-1185">Reference proteome</keyword>
<dbReference type="EMBL" id="QPIG01000001">
    <property type="protein sequence ID" value="RCU58355.1"/>
    <property type="molecule type" value="Genomic_DNA"/>
</dbReference>